<dbReference type="PANTHER" id="PTHR21630">
    <property type="entry name" value="VEPH-A/MELTED"/>
    <property type="match status" value="1"/>
</dbReference>
<feature type="region of interest" description="Disordered" evidence="5">
    <location>
        <begin position="465"/>
        <end position="531"/>
    </location>
</feature>
<dbReference type="Proteomes" id="UP001318040">
    <property type="component" value="Chromosome 28"/>
</dbReference>
<dbReference type="CTD" id="79674"/>
<dbReference type="FunFam" id="2.30.29.30:FF:000138">
    <property type="entry name" value="Ventricular zone-expressed PH domain-containing protein-like 1"/>
    <property type="match status" value="1"/>
</dbReference>
<evidence type="ECO:0000313" key="7">
    <source>
        <dbReference type="Proteomes" id="UP001318040"/>
    </source>
</evidence>
<organism evidence="7 9">
    <name type="scientific">Petromyzon marinus</name>
    <name type="common">Sea lamprey</name>
    <dbReference type="NCBI Taxonomy" id="7757"/>
    <lineage>
        <taxon>Eukaryota</taxon>
        <taxon>Metazoa</taxon>
        <taxon>Chordata</taxon>
        <taxon>Craniata</taxon>
        <taxon>Vertebrata</taxon>
        <taxon>Cyclostomata</taxon>
        <taxon>Hyperoartia</taxon>
        <taxon>Petromyzontiformes</taxon>
        <taxon>Petromyzontidae</taxon>
        <taxon>Petromyzon</taxon>
    </lineage>
</organism>
<dbReference type="AlphaFoldDB" id="A0AAJ7THY9"/>
<gene>
    <name evidence="8 9 10" type="primary">VEPH1</name>
</gene>
<feature type="region of interest" description="Disordered" evidence="5">
    <location>
        <begin position="545"/>
        <end position="654"/>
    </location>
</feature>
<evidence type="ECO:0000313" key="9">
    <source>
        <dbReference type="RefSeq" id="XP_032818202.1"/>
    </source>
</evidence>
<name>A0AAJ7THY9_PETMA</name>
<feature type="domain" description="PH" evidence="6">
    <location>
        <begin position="847"/>
        <end position="950"/>
    </location>
</feature>
<feature type="region of interest" description="Disordered" evidence="5">
    <location>
        <begin position="313"/>
        <end position="352"/>
    </location>
</feature>
<dbReference type="PANTHER" id="PTHR21630:SF10">
    <property type="entry name" value="VENTRICULAR ZONE-EXPRESSED PH DOMAIN-CONTAINING PROTEIN HOMOLOG 1"/>
    <property type="match status" value="1"/>
</dbReference>
<dbReference type="GO" id="GO:0010314">
    <property type="term" value="F:phosphatidylinositol-5-phosphate binding"/>
    <property type="evidence" value="ECO:0007669"/>
    <property type="project" value="TreeGrafter"/>
</dbReference>
<comment type="subcellular location">
    <subcellularLocation>
        <location evidence="1">Cell membrane</location>
        <topology evidence="1">Peripheral membrane protein</topology>
        <orientation evidence="1">Cytoplasmic side</orientation>
    </subcellularLocation>
</comment>
<dbReference type="KEGG" id="pmrn:116946989"/>
<sequence>MHKLFALVLGKRDLSLAGDIFSLDDAEIEDGLSDALEQIKVIVSSPLYLRSDNDQAVVEICVTRVTSALRETRSVERHAPALASLWGACLERALAHEPRGDSPHAKVAADITSCVLQNYGRAAMMRVAVPVAVRFLRRGDAEVSRSMSSVIALAAMGQAPLLGQHVEAVADSVIAGNLALLRVLPQVYEARPSPLDVRIPALLALLDRLSPSDTQHLHRLLLLVVRRRPQVLSECVPQLLPLVRMAEHSDIAFTLLGELAERGPALLVRSLAIAGAAASPAASAAAPAEAAAAAAGAAAGAAAAAGGAAGAAAERGPALPENPSADPPRGASGDTSRAAGGSGGGEGAEGADVEGRGLDRALREVLQASAWFPARTGQAARVLGVIGRTHQDRARQCLNHMVSLLSSTEHTSHHALLLEIKSITDKFGLLRIHGREVYRMSNGYAAIASLLAGQLERAALEADRPSVFPGSERPLRVGQPSAAGEGSALPRDHVEGNPSAQERSEGGGGSPQAQTRRYSCGEARREERRDLRFNRSKSLGLYALRSKTINSDDERNAEDDAESGPQAEAHADQSAEKVDASGPSEQPAERREPAPGASVDEQADVVTAPPANQKADGSPALAEEKDTKHVDESHEGSNGSLPHHAARGDEEEVVNATDGRDAMVEVETVVEIEPQDGLYRYMKDNLKHIRAYCADVTKKIPVPERCVVEELGPRCLFKLSFGCPKKSEYCLYSKSHFSLPSRQPQTWLHLMTLFLQSRSSSPLSVRDAVVRTLAQLWDRARQKGGLDFETAVIHSPLPSAKDVEFLRQQLGEVCFFDVFGFDDEACRWGCYMCNHPDKALDVNQEGRPLMEGKLKEKQVRWKFIKRWRTRYFTLAGNQLLFRKGKSKDEGEECPLELSKVQSVRVVSRKRKERGLPRAFEIFTESRSYVLKACDERGAEEWLRCLNVAVARARERQSQETTTYL</sequence>
<evidence type="ECO:0000259" key="6">
    <source>
        <dbReference type="PROSITE" id="PS50003"/>
    </source>
</evidence>
<evidence type="ECO:0000313" key="8">
    <source>
        <dbReference type="RefSeq" id="XP_032818200.1"/>
    </source>
</evidence>
<keyword evidence="4" id="KW-0472">Membrane</keyword>
<dbReference type="InterPro" id="IPR039888">
    <property type="entry name" value="Melted-like"/>
</dbReference>
<dbReference type="RefSeq" id="XP_032818202.1">
    <property type="nucleotide sequence ID" value="XM_032962311.1"/>
</dbReference>
<dbReference type="RefSeq" id="XP_032818200.1">
    <property type="nucleotide sequence ID" value="XM_032962309.1"/>
</dbReference>
<protein>
    <submittedName>
        <fullName evidence="8 9">Ventricular zone-expressed PH domain-containing protein homolog 1 isoform X1</fullName>
    </submittedName>
</protein>
<evidence type="ECO:0000313" key="10">
    <source>
        <dbReference type="RefSeq" id="XP_032818203.1"/>
    </source>
</evidence>
<dbReference type="Gene3D" id="2.30.29.30">
    <property type="entry name" value="Pleckstrin-homology domain (PH domain)/Phosphotyrosine-binding domain (PTB)"/>
    <property type="match status" value="1"/>
</dbReference>
<keyword evidence="7" id="KW-1185">Reference proteome</keyword>
<dbReference type="SMART" id="SM00233">
    <property type="entry name" value="PH"/>
    <property type="match status" value="1"/>
</dbReference>
<evidence type="ECO:0000256" key="2">
    <source>
        <dbReference type="ARBA" id="ARBA00010187"/>
    </source>
</evidence>
<dbReference type="InterPro" id="IPR011993">
    <property type="entry name" value="PH-like_dom_sf"/>
</dbReference>
<keyword evidence="3" id="KW-1003">Cell membrane</keyword>
<evidence type="ECO:0000256" key="1">
    <source>
        <dbReference type="ARBA" id="ARBA00004413"/>
    </source>
</evidence>
<dbReference type="SUPFAM" id="SSF50729">
    <property type="entry name" value="PH domain-like"/>
    <property type="match status" value="1"/>
</dbReference>
<accession>A0AAJ7THY9</accession>
<feature type="compositionally biased region" description="Basic and acidic residues" evidence="5">
    <location>
        <begin position="522"/>
        <end position="531"/>
    </location>
</feature>
<feature type="compositionally biased region" description="Basic and acidic residues" evidence="5">
    <location>
        <begin position="622"/>
        <end position="635"/>
    </location>
</feature>
<dbReference type="CDD" id="cd01264">
    <property type="entry name" value="PH_MELT_VEPH1"/>
    <property type="match status" value="1"/>
</dbReference>
<dbReference type="PROSITE" id="PS50003">
    <property type="entry name" value="PH_DOMAIN"/>
    <property type="match status" value="1"/>
</dbReference>
<proteinExistence type="inferred from homology"/>
<dbReference type="InterPro" id="IPR001849">
    <property type="entry name" value="PH_domain"/>
</dbReference>
<dbReference type="RefSeq" id="XP_032818203.1">
    <property type="nucleotide sequence ID" value="XM_032962312.1"/>
</dbReference>
<feature type="compositionally biased region" description="Low complexity" evidence="5">
    <location>
        <begin position="329"/>
        <end position="339"/>
    </location>
</feature>
<reference evidence="8 9" key="1">
    <citation type="submission" date="2025-04" db="UniProtKB">
        <authorList>
            <consortium name="RefSeq"/>
        </authorList>
    </citation>
    <scope>IDENTIFICATION</scope>
    <source>
        <tissue evidence="8 9">Sperm</tissue>
    </source>
</reference>
<comment type="similarity">
    <text evidence="2">Belongs to the MELT/VEPH family.</text>
</comment>
<evidence type="ECO:0000256" key="5">
    <source>
        <dbReference type="SAM" id="MobiDB-lite"/>
    </source>
</evidence>
<evidence type="ECO:0000256" key="3">
    <source>
        <dbReference type="ARBA" id="ARBA00022475"/>
    </source>
</evidence>
<dbReference type="Pfam" id="PF00169">
    <property type="entry name" value="PH"/>
    <property type="match status" value="1"/>
</dbReference>
<feature type="compositionally biased region" description="Basic and acidic residues" evidence="5">
    <location>
        <begin position="569"/>
        <end position="579"/>
    </location>
</feature>
<evidence type="ECO:0000256" key="4">
    <source>
        <dbReference type="ARBA" id="ARBA00023136"/>
    </source>
</evidence>
<dbReference type="GO" id="GO:0005886">
    <property type="term" value="C:plasma membrane"/>
    <property type="evidence" value="ECO:0007669"/>
    <property type="project" value="UniProtKB-SubCell"/>
</dbReference>
<dbReference type="GO" id="GO:0009966">
    <property type="term" value="P:regulation of signal transduction"/>
    <property type="evidence" value="ECO:0007669"/>
    <property type="project" value="TreeGrafter"/>
</dbReference>